<keyword evidence="11" id="KW-0486">Methionine biosynthesis</keyword>
<reference evidence="13 14" key="2">
    <citation type="submission" date="2020-11" db="EMBL/GenBank/DDBJ databases">
        <title>Sulfur oxidizing isolate from Hospital Hole Sinkhole.</title>
        <authorList>
            <person name="Scott K.M."/>
        </authorList>
    </citation>
    <scope>NUCLEOTIDE SEQUENCE [LARGE SCALE GENOMIC DNA]</scope>
    <source>
        <strain evidence="13 14">HH1</strain>
    </source>
</reference>
<dbReference type="InterPro" id="IPR037406">
    <property type="entry name" value="MetR_PBP2"/>
</dbReference>
<keyword evidence="4" id="KW-0963">Cytoplasm</keyword>
<dbReference type="PANTHER" id="PTHR30126:SF25">
    <property type="entry name" value="HTH-TYPE TRANSCRIPTIONAL REGULATOR METR"/>
    <property type="match status" value="1"/>
</dbReference>
<evidence type="ECO:0000256" key="6">
    <source>
        <dbReference type="ARBA" id="ARBA00022605"/>
    </source>
</evidence>
<dbReference type="PRINTS" id="PR00039">
    <property type="entry name" value="HTHLYSR"/>
</dbReference>
<reference evidence="13 14" key="1">
    <citation type="submission" date="2020-06" db="EMBL/GenBank/DDBJ databases">
        <authorList>
            <person name="Scott K."/>
        </authorList>
    </citation>
    <scope>NUCLEOTIDE SEQUENCE [LARGE SCALE GENOMIC DNA]</scope>
    <source>
        <strain evidence="13 14">HH1</strain>
    </source>
</reference>
<protein>
    <recommendedName>
        <fullName evidence="3">HTH-type transcriptional regulator MetR</fullName>
    </recommendedName>
</protein>
<dbReference type="Pfam" id="PF03466">
    <property type="entry name" value="LysR_substrate"/>
    <property type="match status" value="1"/>
</dbReference>
<comment type="caution">
    <text evidence="13">The sequence shown here is derived from an EMBL/GenBank/DDBJ whole genome shotgun (WGS) entry which is preliminary data.</text>
</comment>
<keyword evidence="9" id="KW-0010">Activator</keyword>
<evidence type="ECO:0000256" key="2">
    <source>
        <dbReference type="ARBA" id="ARBA00009437"/>
    </source>
</evidence>
<comment type="similarity">
    <text evidence="2">Belongs to the LysR transcriptional regulatory family.</text>
</comment>
<keyword evidence="6" id="KW-0028">Amino-acid biosynthesis</keyword>
<dbReference type="Pfam" id="PF00126">
    <property type="entry name" value="HTH_1"/>
    <property type="match status" value="1"/>
</dbReference>
<organism evidence="13 14">
    <name type="scientific">Thiomicrorhabdus heinhorstiae</name>
    <dbReference type="NCBI Taxonomy" id="2748010"/>
    <lineage>
        <taxon>Bacteria</taxon>
        <taxon>Pseudomonadati</taxon>
        <taxon>Pseudomonadota</taxon>
        <taxon>Gammaproteobacteria</taxon>
        <taxon>Thiotrichales</taxon>
        <taxon>Piscirickettsiaceae</taxon>
        <taxon>Thiomicrorhabdus</taxon>
    </lineage>
</organism>
<evidence type="ECO:0000256" key="9">
    <source>
        <dbReference type="ARBA" id="ARBA00023159"/>
    </source>
</evidence>
<dbReference type="InterPro" id="IPR036388">
    <property type="entry name" value="WH-like_DNA-bd_sf"/>
</dbReference>
<proteinExistence type="inferred from homology"/>
<name>A0ABS0BWC5_9GAMM</name>
<evidence type="ECO:0000256" key="11">
    <source>
        <dbReference type="ARBA" id="ARBA00023167"/>
    </source>
</evidence>
<dbReference type="PROSITE" id="PS50931">
    <property type="entry name" value="HTH_LYSR"/>
    <property type="match status" value="1"/>
</dbReference>
<dbReference type="Gene3D" id="3.40.190.10">
    <property type="entry name" value="Periplasmic binding protein-like II"/>
    <property type="match status" value="2"/>
</dbReference>
<keyword evidence="7" id="KW-0805">Transcription regulation</keyword>
<evidence type="ECO:0000256" key="3">
    <source>
        <dbReference type="ARBA" id="ARBA00019365"/>
    </source>
</evidence>
<sequence>MLEIKHLKTLQLLAQTHSVNATAEALCMTQSALSHQIKQLEQQIGSPLFERKTKPIVFTPAGRLILQSAEEILPKLQYAERQLQAMQQGEVGRLLIGVDCHTCFDWLLPLVRHYQEKWSGVDLDILNSHQSSPLQELEQQQLDLVITSDPIQNPHLRFIPLFSYELIAILPPKHRLSERAFLTAADFADETLITYPVDLKKLDLFKQVLLPVDIQPRQIRHSELTLMILQNVSLGRGVCVLPRWLFNNMSEFSHLTAKSIGEQGLWTKLYAAVLRENADKAYIQDFIDLVADEMVL</sequence>
<evidence type="ECO:0000256" key="8">
    <source>
        <dbReference type="ARBA" id="ARBA00023125"/>
    </source>
</evidence>
<dbReference type="Proteomes" id="UP001193680">
    <property type="component" value="Unassembled WGS sequence"/>
</dbReference>
<dbReference type="RefSeq" id="WP_185978266.1">
    <property type="nucleotide sequence ID" value="NZ_JACBGI020000011.1"/>
</dbReference>
<dbReference type="InterPro" id="IPR005119">
    <property type="entry name" value="LysR_subst-bd"/>
</dbReference>
<dbReference type="SUPFAM" id="SSF46785">
    <property type="entry name" value="Winged helix' DNA-binding domain"/>
    <property type="match status" value="1"/>
</dbReference>
<evidence type="ECO:0000256" key="10">
    <source>
        <dbReference type="ARBA" id="ARBA00023163"/>
    </source>
</evidence>
<accession>A0ABS0BWC5</accession>
<evidence type="ECO:0000256" key="5">
    <source>
        <dbReference type="ARBA" id="ARBA00022491"/>
    </source>
</evidence>
<evidence type="ECO:0000313" key="14">
    <source>
        <dbReference type="Proteomes" id="UP001193680"/>
    </source>
</evidence>
<comment type="subcellular location">
    <subcellularLocation>
        <location evidence="1">Cytoplasm</location>
    </subcellularLocation>
</comment>
<evidence type="ECO:0000313" key="13">
    <source>
        <dbReference type="EMBL" id="MBF6058122.1"/>
    </source>
</evidence>
<gene>
    <name evidence="13" type="ORF">H8792_007180</name>
</gene>
<dbReference type="EMBL" id="JACBGI020000011">
    <property type="protein sequence ID" value="MBF6058122.1"/>
    <property type="molecule type" value="Genomic_DNA"/>
</dbReference>
<dbReference type="SUPFAM" id="SSF53850">
    <property type="entry name" value="Periplasmic binding protein-like II"/>
    <property type="match status" value="1"/>
</dbReference>
<dbReference type="CDD" id="cd08441">
    <property type="entry name" value="PBP2_MetR"/>
    <property type="match status" value="1"/>
</dbReference>
<evidence type="ECO:0000259" key="12">
    <source>
        <dbReference type="PROSITE" id="PS50931"/>
    </source>
</evidence>
<keyword evidence="14" id="KW-1185">Reference proteome</keyword>
<keyword evidence="10" id="KW-0804">Transcription</keyword>
<keyword evidence="8" id="KW-0238">DNA-binding</keyword>
<dbReference type="Gene3D" id="1.10.10.10">
    <property type="entry name" value="Winged helix-like DNA-binding domain superfamily/Winged helix DNA-binding domain"/>
    <property type="match status" value="1"/>
</dbReference>
<dbReference type="PANTHER" id="PTHR30126">
    <property type="entry name" value="HTH-TYPE TRANSCRIPTIONAL REGULATOR"/>
    <property type="match status" value="1"/>
</dbReference>
<evidence type="ECO:0000256" key="4">
    <source>
        <dbReference type="ARBA" id="ARBA00022490"/>
    </source>
</evidence>
<evidence type="ECO:0000256" key="1">
    <source>
        <dbReference type="ARBA" id="ARBA00004496"/>
    </source>
</evidence>
<evidence type="ECO:0000256" key="7">
    <source>
        <dbReference type="ARBA" id="ARBA00023015"/>
    </source>
</evidence>
<feature type="domain" description="HTH lysR-type" evidence="12">
    <location>
        <begin position="2"/>
        <end position="59"/>
    </location>
</feature>
<keyword evidence="5" id="KW-0678">Repressor</keyword>
<dbReference type="InterPro" id="IPR000847">
    <property type="entry name" value="LysR_HTH_N"/>
</dbReference>
<dbReference type="InterPro" id="IPR036390">
    <property type="entry name" value="WH_DNA-bd_sf"/>
</dbReference>